<evidence type="ECO:0000313" key="8">
    <source>
        <dbReference type="EMBL" id="KAK0652721.1"/>
    </source>
</evidence>
<dbReference type="InterPro" id="IPR007867">
    <property type="entry name" value="GMC_OxRtase_C"/>
</dbReference>
<gene>
    <name evidence="8" type="ORF">B0T16DRAFT_427081</name>
</gene>
<dbReference type="SUPFAM" id="SSF51905">
    <property type="entry name" value="FAD/NAD(P)-binding domain"/>
    <property type="match status" value="1"/>
</dbReference>
<feature type="binding site" evidence="3">
    <location>
        <position position="102"/>
    </location>
    <ligand>
        <name>FAD</name>
        <dbReference type="ChEBI" id="CHEBI:57692"/>
    </ligand>
</feature>
<dbReference type="InterPro" id="IPR036188">
    <property type="entry name" value="FAD/NAD-bd_sf"/>
</dbReference>
<feature type="active site" description="Proton acceptor" evidence="2">
    <location>
        <position position="570"/>
    </location>
</feature>
<dbReference type="InterPro" id="IPR012132">
    <property type="entry name" value="GMC_OxRdtase"/>
</dbReference>
<dbReference type="GO" id="GO:0016614">
    <property type="term" value="F:oxidoreductase activity, acting on CH-OH group of donors"/>
    <property type="evidence" value="ECO:0007669"/>
    <property type="project" value="InterPro"/>
</dbReference>
<dbReference type="AlphaFoldDB" id="A0AA39YJM5"/>
<reference evidence="8" key="1">
    <citation type="submission" date="2023-06" db="EMBL/GenBank/DDBJ databases">
        <title>Genome-scale phylogeny and comparative genomics of the fungal order Sordariales.</title>
        <authorList>
            <consortium name="Lawrence Berkeley National Laboratory"/>
            <person name="Hensen N."/>
            <person name="Bonometti L."/>
            <person name="Westerberg I."/>
            <person name="Brannstrom I.O."/>
            <person name="Guillou S."/>
            <person name="Cros-Aarteil S."/>
            <person name="Calhoun S."/>
            <person name="Haridas S."/>
            <person name="Kuo A."/>
            <person name="Mondo S."/>
            <person name="Pangilinan J."/>
            <person name="Riley R."/>
            <person name="Labutti K."/>
            <person name="Andreopoulos B."/>
            <person name="Lipzen A."/>
            <person name="Chen C."/>
            <person name="Yanf M."/>
            <person name="Daum C."/>
            <person name="Ng V."/>
            <person name="Clum A."/>
            <person name="Steindorff A."/>
            <person name="Ohm R."/>
            <person name="Martin F."/>
            <person name="Silar P."/>
            <person name="Natvig D."/>
            <person name="Lalanne C."/>
            <person name="Gautier V."/>
            <person name="Ament-Velasquez S.L."/>
            <person name="Kruys A."/>
            <person name="Hutchinson M.I."/>
            <person name="Powell A.J."/>
            <person name="Barry K."/>
            <person name="Miller A.N."/>
            <person name="Grigoriev I.V."/>
            <person name="Debuchy R."/>
            <person name="Gladieux P."/>
            <person name="Thoren M.H."/>
            <person name="Johannesson H."/>
        </authorList>
    </citation>
    <scope>NUCLEOTIDE SEQUENCE</scope>
    <source>
        <strain evidence="8">SMH2532-1</strain>
    </source>
</reference>
<feature type="domain" description="Glucose-methanol-choline oxidoreductase N-terminal" evidence="7">
    <location>
        <begin position="280"/>
        <end position="294"/>
    </location>
</feature>
<keyword evidence="5" id="KW-0732">Signal</keyword>
<proteinExistence type="inferred from homology"/>
<evidence type="ECO:0000256" key="1">
    <source>
        <dbReference type="ARBA" id="ARBA00010790"/>
    </source>
</evidence>
<dbReference type="EMBL" id="JAULSV010000002">
    <property type="protein sequence ID" value="KAK0652721.1"/>
    <property type="molecule type" value="Genomic_DNA"/>
</dbReference>
<feature type="active site" description="Proton donor" evidence="2">
    <location>
        <position position="527"/>
    </location>
</feature>
<keyword evidence="9" id="KW-1185">Reference proteome</keyword>
<feature type="chain" id="PRO_5041364453" evidence="5">
    <location>
        <begin position="19"/>
        <end position="590"/>
    </location>
</feature>
<evidence type="ECO:0000256" key="3">
    <source>
        <dbReference type="PIRSR" id="PIRSR000137-2"/>
    </source>
</evidence>
<name>A0AA39YJM5_9PEZI</name>
<keyword evidence="3 4" id="KW-0274">FAD</keyword>
<evidence type="ECO:0000256" key="4">
    <source>
        <dbReference type="RuleBase" id="RU003968"/>
    </source>
</evidence>
<dbReference type="Gene3D" id="3.30.560.10">
    <property type="entry name" value="Glucose Oxidase, domain 3"/>
    <property type="match status" value="1"/>
</dbReference>
<dbReference type="GO" id="GO:0044550">
    <property type="term" value="P:secondary metabolite biosynthetic process"/>
    <property type="evidence" value="ECO:0007669"/>
    <property type="project" value="TreeGrafter"/>
</dbReference>
<dbReference type="PANTHER" id="PTHR11552">
    <property type="entry name" value="GLUCOSE-METHANOL-CHOLINE GMC OXIDOREDUCTASE"/>
    <property type="match status" value="1"/>
</dbReference>
<protein>
    <submittedName>
        <fullName evidence="8">GMC oxidoreductase</fullName>
    </submittedName>
</protein>
<dbReference type="SUPFAM" id="SSF54373">
    <property type="entry name" value="FAD-linked reductases, C-terminal domain"/>
    <property type="match status" value="1"/>
</dbReference>
<dbReference type="PROSITE" id="PS00624">
    <property type="entry name" value="GMC_OXRED_2"/>
    <property type="match status" value="1"/>
</dbReference>
<dbReference type="Pfam" id="PF00732">
    <property type="entry name" value="GMC_oxred_N"/>
    <property type="match status" value="1"/>
</dbReference>
<feature type="binding site" evidence="3">
    <location>
        <position position="244"/>
    </location>
    <ligand>
        <name>FAD</name>
        <dbReference type="ChEBI" id="CHEBI:57692"/>
    </ligand>
</feature>
<comment type="similarity">
    <text evidence="1 4">Belongs to the GMC oxidoreductase family.</text>
</comment>
<evidence type="ECO:0000256" key="2">
    <source>
        <dbReference type="PIRSR" id="PIRSR000137-1"/>
    </source>
</evidence>
<evidence type="ECO:0000259" key="7">
    <source>
        <dbReference type="PROSITE" id="PS00624"/>
    </source>
</evidence>
<dbReference type="PANTHER" id="PTHR11552:SF115">
    <property type="entry name" value="DEHYDROGENASE XPTC-RELATED"/>
    <property type="match status" value="1"/>
</dbReference>
<feature type="domain" description="Glucose-methanol-choline oxidoreductase N-terminal" evidence="6">
    <location>
        <begin position="100"/>
        <end position="123"/>
    </location>
</feature>
<comment type="caution">
    <text evidence="8">The sequence shown here is derived from an EMBL/GenBank/DDBJ whole genome shotgun (WGS) entry which is preliminary data.</text>
</comment>
<evidence type="ECO:0000259" key="6">
    <source>
        <dbReference type="PROSITE" id="PS00623"/>
    </source>
</evidence>
<dbReference type="InterPro" id="IPR000172">
    <property type="entry name" value="GMC_OxRdtase_N"/>
</dbReference>
<dbReference type="Gene3D" id="3.50.50.60">
    <property type="entry name" value="FAD/NAD(P)-binding domain"/>
    <property type="match status" value="1"/>
</dbReference>
<organism evidence="8 9">
    <name type="scientific">Cercophora newfieldiana</name>
    <dbReference type="NCBI Taxonomy" id="92897"/>
    <lineage>
        <taxon>Eukaryota</taxon>
        <taxon>Fungi</taxon>
        <taxon>Dikarya</taxon>
        <taxon>Ascomycota</taxon>
        <taxon>Pezizomycotina</taxon>
        <taxon>Sordariomycetes</taxon>
        <taxon>Sordariomycetidae</taxon>
        <taxon>Sordariales</taxon>
        <taxon>Lasiosphaeriaceae</taxon>
        <taxon>Cercophora</taxon>
    </lineage>
</organism>
<keyword evidence="4" id="KW-0285">Flavoprotein</keyword>
<accession>A0AA39YJM5</accession>
<evidence type="ECO:0000313" key="9">
    <source>
        <dbReference type="Proteomes" id="UP001174936"/>
    </source>
</evidence>
<dbReference type="GO" id="GO:0050660">
    <property type="term" value="F:flavin adenine dinucleotide binding"/>
    <property type="evidence" value="ECO:0007669"/>
    <property type="project" value="InterPro"/>
</dbReference>
<dbReference type="Proteomes" id="UP001174936">
    <property type="component" value="Unassembled WGS sequence"/>
</dbReference>
<dbReference type="PROSITE" id="PS00623">
    <property type="entry name" value="GMC_OXRED_1"/>
    <property type="match status" value="1"/>
</dbReference>
<evidence type="ECO:0000256" key="5">
    <source>
        <dbReference type="SAM" id="SignalP"/>
    </source>
</evidence>
<comment type="cofactor">
    <cofactor evidence="3">
        <name>FAD</name>
        <dbReference type="ChEBI" id="CHEBI:57692"/>
    </cofactor>
</comment>
<dbReference type="PIRSF" id="PIRSF000137">
    <property type="entry name" value="Alcohol_oxidase"/>
    <property type="match status" value="1"/>
</dbReference>
<feature type="signal peptide" evidence="5">
    <location>
        <begin position="1"/>
        <end position="18"/>
    </location>
</feature>
<dbReference type="Pfam" id="PF05199">
    <property type="entry name" value="GMC_oxred_C"/>
    <property type="match status" value="1"/>
</dbReference>
<sequence length="590" mass="63460">MVPKTWTLLLTTAAVVAAKEYDYIIVGGGTAGLALATRLSTSLPESPILVIEAGPAAAVDELRITVPGFRGSGLGSIYDWNFTTTAQPHIANRTIDVNRGKVLGGSSALNYLCYDRAAAAEYDAWGSLINNTDRWNWDVMLSAMLKSENFTGEDGDKHGRTGPIRTTYNRKVPEFLSTWKPSLNKLGVPINDGASLGGKPVGVMYQPTNINPNPEPGRWTRSNSATDYLPLAGSNLEVRTNTRVAKVDFIPGSQPLLASGVVLEDGTKITARKEVILSAGAVQSPGLLELSGIGQPAVLNAANITVLRALPGVGENYQDHIRLSNVYRLKDNYSSFDPMIYDNTGSIATEQLRLWLAGKPSWYDYTSTAYAFLNWDLINTTTQSTLAHLASHPSPTHAVDIQKSKFLTDPSVPQLEIIMESNFVGATPYPGTGNFVTLISSVMHPLSRGSVHISNSSIHSPPLINPSYLSHPYDIQALIAGAKYARRIAHTKPLSDIWTQEVEPGQKIETDAEWEAFARSAMGSFFHPVGTCAMLPEKEGGVVDAELKVYGTSNVRVVDCSVIPVLLSAHIQTAAYGIAEVAAGVIAGRA</sequence>